<accession>A0A0E2LRB5</accession>
<dbReference type="CDD" id="cd00585">
    <property type="entry name" value="Peptidase_C1B"/>
    <property type="match status" value="1"/>
</dbReference>
<evidence type="ECO:0000256" key="5">
    <source>
        <dbReference type="PIRSR" id="PIRSR005700-1"/>
    </source>
</evidence>
<keyword evidence="6" id="KW-0732">Signal</keyword>
<dbReference type="Proteomes" id="UP000016630">
    <property type="component" value="Unassembled WGS sequence"/>
</dbReference>
<dbReference type="PIRSF" id="PIRSF005700">
    <property type="entry name" value="PepC"/>
    <property type="match status" value="1"/>
</dbReference>
<feature type="chain" id="PRO_5002398864" description="Aminopeptidase" evidence="6">
    <location>
        <begin position="24"/>
        <end position="467"/>
    </location>
</feature>
<dbReference type="InterPro" id="IPR038765">
    <property type="entry name" value="Papain-like_cys_pep_sf"/>
</dbReference>
<evidence type="ECO:0000256" key="6">
    <source>
        <dbReference type="SAM" id="SignalP"/>
    </source>
</evidence>
<dbReference type="PANTHER" id="PTHR10363:SF2">
    <property type="entry name" value="BLEOMYCIN HYDROLASE"/>
    <property type="match status" value="1"/>
</dbReference>
<dbReference type="PROSITE" id="PS00139">
    <property type="entry name" value="THIOL_PROTEASE_CYS"/>
    <property type="match status" value="1"/>
</dbReference>
<evidence type="ECO:0000256" key="1">
    <source>
        <dbReference type="ARBA" id="ARBA00022670"/>
    </source>
</evidence>
<evidence type="ECO:0000256" key="2">
    <source>
        <dbReference type="ARBA" id="ARBA00022801"/>
    </source>
</evidence>
<dbReference type="GO" id="GO:0070005">
    <property type="term" value="F:cysteine-type aminopeptidase activity"/>
    <property type="evidence" value="ECO:0007669"/>
    <property type="project" value="InterPro"/>
</dbReference>
<dbReference type="InterPro" id="IPR000169">
    <property type="entry name" value="Pept_cys_AS"/>
</dbReference>
<feature type="active site" evidence="5">
    <location>
        <position position="386"/>
    </location>
</feature>
<organism evidence="7 8">
    <name type="scientific">Porphyromonas gingivalis F0570</name>
    <dbReference type="NCBI Taxonomy" id="1227271"/>
    <lineage>
        <taxon>Bacteria</taxon>
        <taxon>Pseudomonadati</taxon>
        <taxon>Bacteroidota</taxon>
        <taxon>Bacteroidia</taxon>
        <taxon>Bacteroidales</taxon>
        <taxon>Porphyromonadaceae</taxon>
        <taxon>Porphyromonas</taxon>
    </lineage>
</organism>
<dbReference type="HOGENOM" id="CLU_038600_0_1_10"/>
<dbReference type="InterPro" id="IPR004134">
    <property type="entry name" value="Peptidase_C1B"/>
</dbReference>
<keyword evidence="4 7" id="KW-0031">Aminopeptidase</keyword>
<dbReference type="GO" id="GO:0005737">
    <property type="term" value="C:cytoplasm"/>
    <property type="evidence" value="ECO:0007669"/>
    <property type="project" value="TreeGrafter"/>
</dbReference>
<proteinExistence type="inferred from homology"/>
<dbReference type="GO" id="GO:0009636">
    <property type="term" value="P:response to toxic substance"/>
    <property type="evidence" value="ECO:0007669"/>
    <property type="project" value="TreeGrafter"/>
</dbReference>
<dbReference type="Pfam" id="PF03051">
    <property type="entry name" value="Peptidase_C1_2"/>
    <property type="match status" value="1"/>
</dbReference>
<comment type="caution">
    <text evidence="7">The sequence shown here is derived from an EMBL/GenBank/DDBJ whole genome shotgun (WGS) entry which is preliminary data.</text>
</comment>
<evidence type="ECO:0000256" key="4">
    <source>
        <dbReference type="PIRNR" id="PIRNR005700"/>
    </source>
</evidence>
<dbReference type="AlphaFoldDB" id="A0A0E2LRB5"/>
<reference evidence="7 8" key="1">
    <citation type="submission" date="2013-06" db="EMBL/GenBank/DDBJ databases">
        <authorList>
            <person name="Weinstock G."/>
            <person name="Sodergren E."/>
            <person name="Lobos E.A."/>
            <person name="Fulton L."/>
            <person name="Fulton R."/>
            <person name="Courtney L."/>
            <person name="Fronick C."/>
            <person name="O'Laughlin M."/>
            <person name="Godfrey J."/>
            <person name="Wilson R.M."/>
            <person name="Miner T."/>
            <person name="Farmer C."/>
            <person name="Delehaunty K."/>
            <person name="Cordes M."/>
            <person name="Minx P."/>
            <person name="Tomlinson C."/>
            <person name="Chen J."/>
            <person name="Wollam A."/>
            <person name="Pepin K.H."/>
            <person name="Bhonagiri V."/>
            <person name="Zhang X."/>
            <person name="Warren W."/>
            <person name="Mitreva M."/>
            <person name="Mardis E.R."/>
            <person name="Wilson R.K."/>
        </authorList>
    </citation>
    <scope>NUCLEOTIDE SEQUENCE [LARGE SCALE GENOMIC DNA]</scope>
    <source>
        <strain evidence="7 8">F0570</strain>
    </source>
</reference>
<name>A0A0E2LRB5_PORGN</name>
<comment type="similarity">
    <text evidence="4">Belongs to the peptidase C1 family.</text>
</comment>
<evidence type="ECO:0000313" key="7">
    <source>
        <dbReference type="EMBL" id="ERJ66542.1"/>
    </source>
</evidence>
<keyword evidence="1 4" id="KW-0645">Protease</keyword>
<sequence length="467" mass="53066">MNKKIFVASLAFAAASVAGSMQAQNAKGALTPKVLEEIRSSYAGTPADRALRNAVIANGMTFTNSAKTDFPDAQFSHRVQSKGISDQQQSGRCWLFTGMNVLRSRMITDNNMDSFFFSHNYSFFWDQLEKSNLFLQGIIDTRNKPIDDKMVEWLFKNPIGDGGQYTGVSENLMKYGLVPAEVMPETRNSNNTTSLNRILSKVLRQGGMRLRQAAEKGAGEAKLEAQKKDILKRVYRLLVMNLGEPPTEFTWSMRDASGKVISTQKYTPQSFFKQFVHEDMREDYVMVMNDPSRPYYKLFEIDYDRHNYDGKNWTYVNVPMEDLKQMAIASIKDSTMMYYSCDVGKELDRTRGILAMDNNDYASLLGEEFTLSKKERIQTFDSGSTHAMTLMAVDLDANGKPTKWMVENSWGANNGAQGHLIITDEWFDAYTFRLVVNKKYVPAKVLDILKTTPIRLPAWDPMFAPEQ</sequence>
<evidence type="ECO:0000313" key="8">
    <source>
        <dbReference type="Proteomes" id="UP000016630"/>
    </source>
</evidence>
<feature type="active site" evidence="5">
    <location>
        <position position="93"/>
    </location>
</feature>
<dbReference type="GO" id="GO:0006508">
    <property type="term" value="P:proteolysis"/>
    <property type="evidence" value="ECO:0007669"/>
    <property type="project" value="UniProtKB-KW"/>
</dbReference>
<dbReference type="RefSeq" id="WP_021665443.1">
    <property type="nucleotide sequence ID" value="NZ_KI259166.1"/>
</dbReference>
<dbReference type="Gene3D" id="3.90.70.10">
    <property type="entry name" value="Cysteine proteinases"/>
    <property type="match status" value="1"/>
</dbReference>
<evidence type="ECO:0000256" key="3">
    <source>
        <dbReference type="ARBA" id="ARBA00022807"/>
    </source>
</evidence>
<gene>
    <name evidence="7" type="ORF">HMPREF1555_01055</name>
</gene>
<dbReference type="SUPFAM" id="SSF54001">
    <property type="entry name" value="Cysteine proteinases"/>
    <property type="match status" value="1"/>
</dbReference>
<feature type="active site" evidence="5">
    <location>
        <position position="408"/>
    </location>
</feature>
<dbReference type="GO" id="GO:0043418">
    <property type="term" value="P:homocysteine catabolic process"/>
    <property type="evidence" value="ECO:0007669"/>
    <property type="project" value="TreeGrafter"/>
</dbReference>
<keyword evidence="2 4" id="KW-0378">Hydrolase</keyword>
<dbReference type="PANTHER" id="PTHR10363">
    <property type="entry name" value="BLEOMYCIN HYDROLASE"/>
    <property type="match status" value="1"/>
</dbReference>
<dbReference type="EMBL" id="AWUW01000075">
    <property type="protein sequence ID" value="ERJ66542.1"/>
    <property type="molecule type" value="Genomic_DNA"/>
</dbReference>
<protein>
    <recommendedName>
        <fullName evidence="4">Aminopeptidase</fullName>
    </recommendedName>
</protein>
<feature type="signal peptide" evidence="6">
    <location>
        <begin position="1"/>
        <end position="23"/>
    </location>
</feature>
<dbReference type="PATRIC" id="fig|1227271.3.peg.917"/>
<keyword evidence="3 4" id="KW-0788">Thiol protease</keyword>